<reference evidence="1 2" key="1">
    <citation type="submission" date="2019-03" db="EMBL/GenBank/DDBJ databases">
        <title>Single cell metagenomics reveals metabolic interactions within the superorganism composed of flagellate Streblomastix strix and complex community of Bacteroidetes bacteria on its surface.</title>
        <authorList>
            <person name="Treitli S.C."/>
            <person name="Kolisko M."/>
            <person name="Husnik F."/>
            <person name="Keeling P."/>
            <person name="Hampl V."/>
        </authorList>
    </citation>
    <scope>NUCLEOTIDE SEQUENCE [LARGE SCALE GENOMIC DNA]</scope>
    <source>
        <strain evidence="1">ST1C</strain>
    </source>
</reference>
<organism evidence="1 2">
    <name type="scientific">Streblomastix strix</name>
    <dbReference type="NCBI Taxonomy" id="222440"/>
    <lineage>
        <taxon>Eukaryota</taxon>
        <taxon>Metamonada</taxon>
        <taxon>Preaxostyla</taxon>
        <taxon>Oxymonadida</taxon>
        <taxon>Streblomastigidae</taxon>
        <taxon>Streblomastix</taxon>
    </lineage>
</organism>
<dbReference type="OrthoDB" id="5979581at2759"/>
<dbReference type="Proteomes" id="UP000324800">
    <property type="component" value="Unassembled WGS sequence"/>
</dbReference>
<comment type="caution">
    <text evidence="1">The sequence shown here is derived from an EMBL/GenBank/DDBJ whole genome shotgun (WGS) entry which is preliminary data.</text>
</comment>
<sequence length="59" mass="6597">MVIFQVGDIIKNQYILQRKIGIGAFGAIFSVKRIGGSQSSPEAMKLEKESINYSQIYTE</sequence>
<accession>A0A5J4UKN2</accession>
<evidence type="ECO:0000313" key="1">
    <source>
        <dbReference type="EMBL" id="KAA6370315.1"/>
    </source>
</evidence>
<dbReference type="Gene3D" id="3.30.200.20">
    <property type="entry name" value="Phosphorylase Kinase, domain 1"/>
    <property type="match status" value="1"/>
</dbReference>
<dbReference type="InterPro" id="IPR011009">
    <property type="entry name" value="Kinase-like_dom_sf"/>
</dbReference>
<dbReference type="SUPFAM" id="SSF56112">
    <property type="entry name" value="Protein kinase-like (PK-like)"/>
    <property type="match status" value="1"/>
</dbReference>
<name>A0A5J4UKN2_9EUKA</name>
<dbReference type="EMBL" id="SNRW01015510">
    <property type="protein sequence ID" value="KAA6370315.1"/>
    <property type="molecule type" value="Genomic_DNA"/>
</dbReference>
<gene>
    <name evidence="1" type="ORF">EZS28_034158</name>
</gene>
<proteinExistence type="predicted"/>
<protein>
    <recommendedName>
        <fullName evidence="3">Protein kinase domain-containing protein</fullName>
    </recommendedName>
</protein>
<evidence type="ECO:0000313" key="2">
    <source>
        <dbReference type="Proteomes" id="UP000324800"/>
    </source>
</evidence>
<evidence type="ECO:0008006" key="3">
    <source>
        <dbReference type="Google" id="ProtNLM"/>
    </source>
</evidence>
<feature type="non-terminal residue" evidence="1">
    <location>
        <position position="59"/>
    </location>
</feature>
<dbReference type="AlphaFoldDB" id="A0A5J4UKN2"/>